<dbReference type="Pfam" id="PF08240">
    <property type="entry name" value="ADH_N"/>
    <property type="match status" value="1"/>
</dbReference>
<reference evidence="2 3" key="1">
    <citation type="submission" date="2018-08" db="EMBL/GenBank/DDBJ databases">
        <title>Aphanomyces genome sequencing and annotation.</title>
        <authorList>
            <person name="Minardi D."/>
            <person name="Oidtmann B."/>
            <person name="Van Der Giezen M."/>
            <person name="Studholme D.J."/>
        </authorList>
    </citation>
    <scope>NUCLEOTIDE SEQUENCE [LARGE SCALE GENOMIC DNA]</scope>
    <source>
        <strain evidence="2 3">NJM0002</strain>
    </source>
</reference>
<dbReference type="InterPro" id="IPR020843">
    <property type="entry name" value="ER"/>
</dbReference>
<keyword evidence="3" id="KW-1185">Reference proteome</keyword>
<organism evidence="2 3">
    <name type="scientific">Aphanomyces invadans</name>
    <dbReference type="NCBI Taxonomy" id="157072"/>
    <lineage>
        <taxon>Eukaryota</taxon>
        <taxon>Sar</taxon>
        <taxon>Stramenopiles</taxon>
        <taxon>Oomycota</taxon>
        <taxon>Saprolegniomycetes</taxon>
        <taxon>Saprolegniales</taxon>
        <taxon>Verrucalvaceae</taxon>
        <taxon>Aphanomyces</taxon>
    </lineage>
</organism>
<comment type="caution">
    <text evidence="2">The sequence shown here is derived from an EMBL/GenBank/DDBJ whole genome shotgun (WGS) entry which is preliminary data.</text>
</comment>
<dbReference type="SUPFAM" id="SSF50129">
    <property type="entry name" value="GroES-like"/>
    <property type="match status" value="1"/>
</dbReference>
<dbReference type="PANTHER" id="PTHR11695">
    <property type="entry name" value="ALCOHOL DEHYDROGENASE RELATED"/>
    <property type="match status" value="1"/>
</dbReference>
<dbReference type="VEuPathDB" id="FungiDB:H310_09204"/>
<sequence>MSHPTVYIHMGVACITNTLRRLHDGILHFQIYLAKMTTPAIMKALVYSSYSGASALSVKAIPAPVPTLNQVLVKVAAASINKGDLVLLDGTTLAVRLAAGHPIGPNPDSVIGSDFAGVVHAVGANVTKFHVGDEVYGQVDFTTGRGSFAEFVCMSETDTMCLKPTNLTFVEAAAMPCAAQTALQTIRDDGGVKSGSKVVINGASGGVGSYAIQIAKALGAHVTAVCITANAGNARELGANVVVDCLSEDFVQQCHGQADVHMDYVGNRSMRENCRVLAEHGTYVTAGGPPETFFGRMVCLMALKPFVSQRLVLGMLKPSQHLLESLKELAEAGHITPRVTAQFDLAHAVDAFRLFEQGHVQGKIVVTIP</sequence>
<dbReference type="InterPro" id="IPR013154">
    <property type="entry name" value="ADH-like_N"/>
</dbReference>
<dbReference type="Pfam" id="PF13602">
    <property type="entry name" value="ADH_zinc_N_2"/>
    <property type="match status" value="1"/>
</dbReference>
<gene>
    <name evidence="2" type="ORF">DYB32_008966</name>
</gene>
<dbReference type="SUPFAM" id="SSF51735">
    <property type="entry name" value="NAD(P)-binding Rossmann-fold domains"/>
    <property type="match status" value="1"/>
</dbReference>
<dbReference type="PANTHER" id="PTHR11695:SF648">
    <property type="entry name" value="ZINC-BINDING OXIDOREDUCTASE"/>
    <property type="match status" value="1"/>
</dbReference>
<dbReference type="InterPro" id="IPR011032">
    <property type="entry name" value="GroES-like_sf"/>
</dbReference>
<protein>
    <recommendedName>
        <fullName evidence="1">Enoyl reductase (ER) domain-containing protein</fullName>
    </recommendedName>
</protein>
<dbReference type="GO" id="GO:0016491">
    <property type="term" value="F:oxidoreductase activity"/>
    <property type="evidence" value="ECO:0007669"/>
    <property type="project" value="InterPro"/>
</dbReference>
<dbReference type="CDD" id="cd08267">
    <property type="entry name" value="MDR1"/>
    <property type="match status" value="1"/>
</dbReference>
<dbReference type="InterPro" id="IPR050700">
    <property type="entry name" value="YIM1/Zinc_Alcohol_DH_Fams"/>
</dbReference>
<proteinExistence type="predicted"/>
<dbReference type="SMART" id="SM00829">
    <property type="entry name" value="PKS_ER"/>
    <property type="match status" value="1"/>
</dbReference>
<dbReference type="Proteomes" id="UP000285060">
    <property type="component" value="Unassembled WGS sequence"/>
</dbReference>
<accession>A0A418AJQ3</accession>
<dbReference type="Gene3D" id="3.40.50.720">
    <property type="entry name" value="NAD(P)-binding Rossmann-like Domain"/>
    <property type="match status" value="1"/>
</dbReference>
<evidence type="ECO:0000259" key="1">
    <source>
        <dbReference type="SMART" id="SM00829"/>
    </source>
</evidence>
<evidence type="ECO:0000313" key="2">
    <source>
        <dbReference type="EMBL" id="RHY24118.1"/>
    </source>
</evidence>
<evidence type="ECO:0000313" key="3">
    <source>
        <dbReference type="Proteomes" id="UP000285060"/>
    </source>
</evidence>
<dbReference type="Gene3D" id="3.90.180.10">
    <property type="entry name" value="Medium-chain alcohol dehydrogenases, catalytic domain"/>
    <property type="match status" value="1"/>
</dbReference>
<dbReference type="InterPro" id="IPR036291">
    <property type="entry name" value="NAD(P)-bd_dom_sf"/>
</dbReference>
<dbReference type="EMBL" id="QUSY01001664">
    <property type="protein sequence ID" value="RHY24118.1"/>
    <property type="molecule type" value="Genomic_DNA"/>
</dbReference>
<dbReference type="AlphaFoldDB" id="A0A418AJQ3"/>
<name>A0A418AJQ3_9STRA</name>
<feature type="domain" description="Enoyl reductase (ER)" evidence="1">
    <location>
        <begin position="52"/>
        <end position="366"/>
    </location>
</feature>